<feature type="region of interest" description="Disordered" evidence="3">
    <location>
        <begin position="67"/>
        <end position="93"/>
    </location>
</feature>
<comment type="cofactor">
    <cofactor evidence="1">
        <name>a divalent metal cation</name>
        <dbReference type="ChEBI" id="CHEBI:60240"/>
    </cofactor>
</comment>
<comment type="caution">
    <text evidence="5">The sequence shown here is derived from an EMBL/GenBank/DDBJ whole genome shotgun (WGS) entry which is preliminary data.</text>
</comment>
<dbReference type="AlphaFoldDB" id="A0A9D4UIT0"/>
<dbReference type="GO" id="GO:0046872">
    <property type="term" value="F:metal ion binding"/>
    <property type="evidence" value="ECO:0007669"/>
    <property type="project" value="UniProtKB-KW"/>
</dbReference>
<keyword evidence="2" id="KW-0479">Metal-binding</keyword>
<dbReference type="Pfam" id="PF13359">
    <property type="entry name" value="DDE_Tnp_4"/>
    <property type="match status" value="1"/>
</dbReference>
<evidence type="ECO:0000313" key="5">
    <source>
        <dbReference type="EMBL" id="KAI5068146.1"/>
    </source>
</evidence>
<dbReference type="InterPro" id="IPR027806">
    <property type="entry name" value="HARBI1_dom"/>
</dbReference>
<keyword evidence="6" id="KW-1185">Reference proteome</keyword>
<reference evidence="5" key="1">
    <citation type="submission" date="2021-01" db="EMBL/GenBank/DDBJ databases">
        <title>Adiantum capillus-veneris genome.</title>
        <authorList>
            <person name="Fang Y."/>
            <person name="Liao Q."/>
        </authorList>
    </citation>
    <scope>NUCLEOTIDE SEQUENCE</scope>
    <source>
        <strain evidence="5">H3</strain>
        <tissue evidence="5">Leaf</tissue>
    </source>
</reference>
<evidence type="ECO:0000259" key="4">
    <source>
        <dbReference type="Pfam" id="PF13359"/>
    </source>
</evidence>
<gene>
    <name evidence="5" type="ORF">GOP47_0016491</name>
</gene>
<sequence>MKAGQFFCKKRDFDRKISKGRVKLENAFGLLKNRWCILRDLNVDLAFAPTVTEAYCLLHNFVQLQGETEPHDQRDPHPNSQETLPNDGGNPAHREMALRIKAALFRHSSLRVQNAVVPGVAGLDDDSKSED</sequence>
<feature type="compositionally biased region" description="Basic and acidic residues" evidence="3">
    <location>
        <begin position="68"/>
        <end position="77"/>
    </location>
</feature>
<name>A0A9D4UIT0_ADICA</name>
<feature type="domain" description="DDE Tnp4" evidence="4">
    <location>
        <begin position="9"/>
        <end position="60"/>
    </location>
</feature>
<evidence type="ECO:0000256" key="1">
    <source>
        <dbReference type="ARBA" id="ARBA00001968"/>
    </source>
</evidence>
<dbReference type="OrthoDB" id="1699974at2759"/>
<dbReference type="EMBL" id="JABFUD020000016">
    <property type="protein sequence ID" value="KAI5068146.1"/>
    <property type="molecule type" value="Genomic_DNA"/>
</dbReference>
<organism evidence="5 6">
    <name type="scientific">Adiantum capillus-veneris</name>
    <name type="common">Maidenhair fern</name>
    <dbReference type="NCBI Taxonomy" id="13818"/>
    <lineage>
        <taxon>Eukaryota</taxon>
        <taxon>Viridiplantae</taxon>
        <taxon>Streptophyta</taxon>
        <taxon>Embryophyta</taxon>
        <taxon>Tracheophyta</taxon>
        <taxon>Polypodiopsida</taxon>
        <taxon>Polypodiidae</taxon>
        <taxon>Polypodiales</taxon>
        <taxon>Pteridineae</taxon>
        <taxon>Pteridaceae</taxon>
        <taxon>Vittarioideae</taxon>
        <taxon>Adiantum</taxon>
    </lineage>
</organism>
<dbReference type="Proteomes" id="UP000886520">
    <property type="component" value="Chromosome 16"/>
</dbReference>
<accession>A0A9D4UIT0</accession>
<protein>
    <recommendedName>
        <fullName evidence="4">DDE Tnp4 domain-containing protein</fullName>
    </recommendedName>
</protein>
<evidence type="ECO:0000256" key="3">
    <source>
        <dbReference type="SAM" id="MobiDB-lite"/>
    </source>
</evidence>
<evidence type="ECO:0000256" key="2">
    <source>
        <dbReference type="ARBA" id="ARBA00022723"/>
    </source>
</evidence>
<evidence type="ECO:0000313" key="6">
    <source>
        <dbReference type="Proteomes" id="UP000886520"/>
    </source>
</evidence>
<proteinExistence type="predicted"/>